<evidence type="ECO:0000256" key="2">
    <source>
        <dbReference type="ARBA" id="ARBA00022741"/>
    </source>
</evidence>
<keyword evidence="3" id="KW-0067">ATP-binding</keyword>
<sequence length="182" mass="20542">MRQDESVASEGSSFTRELGRLHRALAMSTKRSLVLLDEVGRECRSDGAIERHLPATLPIQRAHMQTLLLPTLASTYSSLTYLYRLRPGFAETSHACHCARLCGVPESVVERADRICCVGLREWNDAEAVRDEEVVRRLMQLQLGNGEEEERDMDEAEAERMLRWVLDGDPEAVSRAGMQVDE</sequence>
<dbReference type="GO" id="GO:0005524">
    <property type="term" value="F:ATP binding"/>
    <property type="evidence" value="ECO:0007669"/>
    <property type="project" value="UniProtKB-KW"/>
</dbReference>
<evidence type="ECO:0000256" key="3">
    <source>
        <dbReference type="ARBA" id="ARBA00022840"/>
    </source>
</evidence>
<dbReference type="GO" id="GO:0006298">
    <property type="term" value="P:mismatch repair"/>
    <property type="evidence" value="ECO:0007669"/>
    <property type="project" value="InterPro"/>
</dbReference>
<dbReference type="eggNOG" id="KOG0221">
    <property type="taxonomic scope" value="Eukaryota"/>
</dbReference>
<dbReference type="AlphaFoldDB" id="R9NXB1"/>
<keyword evidence="2" id="KW-0547">Nucleotide-binding</keyword>
<dbReference type="RefSeq" id="XP_012186885.1">
    <property type="nucleotide sequence ID" value="XM_012331495.1"/>
</dbReference>
<evidence type="ECO:0000313" key="7">
    <source>
        <dbReference type="Proteomes" id="UP000014071"/>
    </source>
</evidence>
<dbReference type="InterPro" id="IPR000432">
    <property type="entry name" value="DNA_mismatch_repair_MutS_C"/>
</dbReference>
<dbReference type="PANTHER" id="PTHR11361:SF20">
    <property type="entry name" value="MUTS PROTEIN HOMOLOG 5"/>
    <property type="match status" value="1"/>
</dbReference>
<dbReference type="HOGENOM" id="CLU_1482630_0_0_1"/>
<organism evidence="6 7">
    <name type="scientific">Pseudozyma hubeiensis (strain SY62)</name>
    <name type="common">Yeast</name>
    <dbReference type="NCBI Taxonomy" id="1305764"/>
    <lineage>
        <taxon>Eukaryota</taxon>
        <taxon>Fungi</taxon>
        <taxon>Dikarya</taxon>
        <taxon>Basidiomycota</taxon>
        <taxon>Ustilaginomycotina</taxon>
        <taxon>Ustilaginomycetes</taxon>
        <taxon>Ustilaginales</taxon>
        <taxon>Ustilaginaceae</taxon>
        <taxon>Pseudozyma</taxon>
    </lineage>
</organism>
<dbReference type="GO" id="GO:0005634">
    <property type="term" value="C:nucleus"/>
    <property type="evidence" value="ECO:0007669"/>
    <property type="project" value="TreeGrafter"/>
</dbReference>
<dbReference type="GeneID" id="24106164"/>
<dbReference type="STRING" id="1305764.R9NXB1"/>
<dbReference type="InterPro" id="IPR045076">
    <property type="entry name" value="MutS"/>
</dbReference>
<keyword evidence="7" id="KW-1185">Reference proteome</keyword>
<dbReference type="Proteomes" id="UP000014071">
    <property type="component" value="Unassembled WGS sequence"/>
</dbReference>
<keyword evidence="4" id="KW-0238">DNA-binding</keyword>
<name>R9NXB1_PSEHS</name>
<dbReference type="OrthoDB" id="29596at2759"/>
<dbReference type="GO" id="GO:0051026">
    <property type="term" value="P:chiasma assembly"/>
    <property type="evidence" value="ECO:0007669"/>
    <property type="project" value="TreeGrafter"/>
</dbReference>
<proteinExistence type="inferred from homology"/>
<evidence type="ECO:0000313" key="6">
    <source>
        <dbReference type="EMBL" id="GAC93298.1"/>
    </source>
</evidence>
<evidence type="ECO:0000259" key="5">
    <source>
        <dbReference type="SMART" id="SM00534"/>
    </source>
</evidence>
<accession>R9NXB1</accession>
<protein>
    <recommendedName>
        <fullName evidence="5">DNA mismatch repair proteins mutS family domain-containing protein</fullName>
    </recommendedName>
</protein>
<dbReference type="EMBL" id="DF238775">
    <property type="protein sequence ID" value="GAC93298.1"/>
    <property type="molecule type" value="Genomic_DNA"/>
</dbReference>
<comment type="similarity">
    <text evidence="1">Belongs to the DNA mismatch repair MutS family.</text>
</comment>
<dbReference type="SMART" id="SM00534">
    <property type="entry name" value="MUTSac"/>
    <property type="match status" value="1"/>
</dbReference>
<feature type="domain" description="DNA mismatch repair proteins mutS family" evidence="5">
    <location>
        <begin position="1"/>
        <end position="117"/>
    </location>
</feature>
<dbReference type="PANTHER" id="PTHR11361">
    <property type="entry name" value="DNA MISMATCH REPAIR PROTEIN MUTS FAMILY MEMBER"/>
    <property type="match status" value="1"/>
</dbReference>
<dbReference type="InterPro" id="IPR027417">
    <property type="entry name" value="P-loop_NTPase"/>
</dbReference>
<reference evidence="7" key="1">
    <citation type="journal article" date="2013" name="Genome Announc.">
        <title>Draft genome sequence of the basidiomycetous yeast-like fungus Pseudozyma hubeiensis SY62, which produces an abundant amount of the biosurfactant mannosylerythritol lipids.</title>
        <authorList>
            <person name="Konishi M."/>
            <person name="Hatada Y."/>
            <person name="Horiuchi J."/>
        </authorList>
    </citation>
    <scope>NUCLEOTIDE SEQUENCE [LARGE SCALE GENOMIC DNA]</scope>
    <source>
        <strain evidence="7">SY62</strain>
    </source>
</reference>
<evidence type="ECO:0000256" key="4">
    <source>
        <dbReference type="ARBA" id="ARBA00023125"/>
    </source>
</evidence>
<dbReference type="GO" id="GO:0140664">
    <property type="term" value="F:ATP-dependent DNA damage sensor activity"/>
    <property type="evidence" value="ECO:0007669"/>
    <property type="project" value="InterPro"/>
</dbReference>
<gene>
    <name evidence="6" type="ORF">PHSY_000863</name>
</gene>
<evidence type="ECO:0000256" key="1">
    <source>
        <dbReference type="ARBA" id="ARBA00006271"/>
    </source>
</evidence>
<dbReference type="GO" id="GO:0030983">
    <property type="term" value="F:mismatched DNA binding"/>
    <property type="evidence" value="ECO:0007669"/>
    <property type="project" value="InterPro"/>
</dbReference>
<dbReference type="Gene3D" id="3.40.50.300">
    <property type="entry name" value="P-loop containing nucleotide triphosphate hydrolases"/>
    <property type="match status" value="2"/>
</dbReference>
<dbReference type="SUPFAM" id="SSF52540">
    <property type="entry name" value="P-loop containing nucleoside triphosphate hydrolases"/>
    <property type="match status" value="1"/>
</dbReference>